<feature type="transmembrane region" description="Helical" evidence="1">
    <location>
        <begin position="299"/>
        <end position="320"/>
    </location>
</feature>
<dbReference type="Pfam" id="PF13584">
    <property type="entry name" value="BatD"/>
    <property type="match status" value="1"/>
</dbReference>
<keyword evidence="1" id="KW-0812">Transmembrane</keyword>
<reference evidence="3 4" key="1">
    <citation type="submission" date="2021-12" db="EMBL/GenBank/DDBJ databases">
        <title>Genome sequencing of bacteria with rrn-lacking chromosome and rrn-plasmid.</title>
        <authorList>
            <person name="Anda M."/>
            <person name="Iwasaki W."/>
        </authorList>
    </citation>
    <scope>NUCLEOTIDE SEQUENCE [LARGE SCALE GENOMIC DNA]</scope>
    <source>
        <strain evidence="3 4">NBRC 101262</strain>
        <plasmid evidence="3 4">pPP9</plasmid>
    </source>
</reference>
<organism evidence="3 4">
    <name type="scientific">Persicobacter psychrovividus</name>
    <dbReference type="NCBI Taxonomy" id="387638"/>
    <lineage>
        <taxon>Bacteria</taxon>
        <taxon>Pseudomonadati</taxon>
        <taxon>Bacteroidota</taxon>
        <taxon>Cytophagia</taxon>
        <taxon>Cytophagales</taxon>
        <taxon>Persicobacteraceae</taxon>
        <taxon>Persicobacter</taxon>
    </lineage>
</organism>
<feature type="signal peptide" evidence="2">
    <location>
        <begin position="1"/>
        <end position="20"/>
    </location>
</feature>
<dbReference type="PANTHER" id="PTHR40940:SF1">
    <property type="entry name" value="PROTEIN BATD"/>
    <property type="match status" value="1"/>
</dbReference>
<evidence type="ECO:0000313" key="3">
    <source>
        <dbReference type="EMBL" id="BDD02400.1"/>
    </source>
</evidence>
<dbReference type="EMBL" id="AP025301">
    <property type="protein sequence ID" value="BDD02400.1"/>
    <property type="molecule type" value="Genomic_DNA"/>
</dbReference>
<evidence type="ECO:0008006" key="5">
    <source>
        <dbReference type="Google" id="ProtNLM"/>
    </source>
</evidence>
<keyword evidence="1" id="KW-1133">Transmembrane helix</keyword>
<sequence length="445" mass="51869">MVRIVLMFFCLIWHTQVVMAQFATVHISKKEVVVKQGIQVKVTAYSPTWFAEPLTFANLQVEGAFIQSFSKTVPGIKKIKGKQYSTLEFYYILFPYREGELTFPELTIKTKIPKEGEYKGTPTTLKTKPLKIKVKPNPGQTGQWIVANHLTISDHWSKDLSNLKVGDVVDRTITLRAYGTLPSFIDEAPVAKVDFANIYPHAPKFFDQRTDRQVNGKRVDKYSYLLEKDGEFTIPPVEVKWWNPSTNKFYHKKLSQRKLTVNKNEDLASLQYLKDSLNSYNIHDSEVPQVKESLIEDRVLKIALIALLLMLLWYITFTVFKLNKYIKGRMEAYSRWRKQHLLSEKYAFKQLMKSKNEKDFISSFYHWLLQISMTGEPTTSRKITEGNTSLTVELDALQQHLYSSKKNRHYNLNTIKKYLFNWRKKAKDTSKTKNDEGRPLKDLNP</sequence>
<evidence type="ECO:0000256" key="2">
    <source>
        <dbReference type="SAM" id="SignalP"/>
    </source>
</evidence>
<evidence type="ECO:0000313" key="4">
    <source>
        <dbReference type="Proteomes" id="UP001354989"/>
    </source>
</evidence>
<protein>
    <recommendedName>
        <fullName evidence="5">Protein BatD</fullName>
    </recommendedName>
</protein>
<dbReference type="Proteomes" id="UP001354989">
    <property type="component" value="Plasmid pPP9"/>
</dbReference>
<keyword evidence="2" id="KW-0732">Signal</keyword>
<evidence type="ECO:0000256" key="1">
    <source>
        <dbReference type="SAM" id="Phobius"/>
    </source>
</evidence>
<accession>A0ABN6LGX4</accession>
<proteinExistence type="predicted"/>
<keyword evidence="4" id="KW-1185">Reference proteome</keyword>
<keyword evidence="3" id="KW-0614">Plasmid</keyword>
<feature type="chain" id="PRO_5045196680" description="Protein BatD" evidence="2">
    <location>
        <begin position="21"/>
        <end position="445"/>
    </location>
</feature>
<name>A0ABN6LGX4_9BACT</name>
<gene>
    <name evidence="3" type="ORF">PEPS_46800</name>
</gene>
<dbReference type="InterPro" id="IPR025738">
    <property type="entry name" value="BatD"/>
</dbReference>
<dbReference type="PANTHER" id="PTHR40940">
    <property type="entry name" value="PROTEIN BATD-RELATED"/>
    <property type="match status" value="1"/>
</dbReference>
<geneLocation type="plasmid" evidence="3 4">
    <name>pPP9</name>
</geneLocation>
<keyword evidence="1" id="KW-0472">Membrane</keyword>